<evidence type="ECO:0000256" key="1">
    <source>
        <dbReference type="SAM" id="Phobius"/>
    </source>
</evidence>
<dbReference type="Proteomes" id="UP000582837">
    <property type="component" value="Unassembled WGS sequence"/>
</dbReference>
<keyword evidence="1" id="KW-0812">Transmembrane</keyword>
<keyword evidence="3" id="KW-1185">Reference proteome</keyword>
<protein>
    <submittedName>
        <fullName evidence="2">Uncharacterized protein</fullName>
    </submittedName>
</protein>
<dbReference type="RefSeq" id="WP_170033764.1">
    <property type="nucleotide sequence ID" value="NZ_JABDTL010000001.1"/>
</dbReference>
<keyword evidence="1" id="KW-1133">Transmembrane helix</keyword>
<dbReference type="EMBL" id="JACHIA010000007">
    <property type="protein sequence ID" value="MBB6071140.1"/>
    <property type="molecule type" value="Genomic_DNA"/>
</dbReference>
<feature type="transmembrane region" description="Helical" evidence="1">
    <location>
        <begin position="90"/>
        <end position="110"/>
    </location>
</feature>
<sequence length="166" mass="18390">MRLLPYDKLLIHSPLPVGQAEARLRESVGPERYLQFNAGPLPFLGEVNGTEVRIHRSTAHENSFVPRIHARLEVHEQGSRLAGTMSLHPFVLAFLVVWVTGTVIALRQMVARASRGEPASGVAIPIAMLAFMYLLTSVSFWWEADVARRHLKEILSSGELDASGVK</sequence>
<accession>A0A841GZE7</accession>
<dbReference type="AlphaFoldDB" id="A0A841GZE7"/>
<organism evidence="2 3">
    <name type="scientific">Longimicrobium terrae</name>
    <dbReference type="NCBI Taxonomy" id="1639882"/>
    <lineage>
        <taxon>Bacteria</taxon>
        <taxon>Pseudomonadati</taxon>
        <taxon>Gemmatimonadota</taxon>
        <taxon>Longimicrobiia</taxon>
        <taxon>Longimicrobiales</taxon>
        <taxon>Longimicrobiaceae</taxon>
        <taxon>Longimicrobium</taxon>
    </lineage>
</organism>
<reference evidence="2 3" key="1">
    <citation type="submission" date="2020-08" db="EMBL/GenBank/DDBJ databases">
        <title>Genomic Encyclopedia of Type Strains, Phase IV (KMG-IV): sequencing the most valuable type-strain genomes for metagenomic binning, comparative biology and taxonomic classification.</title>
        <authorList>
            <person name="Goeker M."/>
        </authorList>
    </citation>
    <scope>NUCLEOTIDE SEQUENCE [LARGE SCALE GENOMIC DNA]</scope>
    <source>
        <strain evidence="2 3">DSM 29007</strain>
    </source>
</reference>
<feature type="transmembrane region" description="Helical" evidence="1">
    <location>
        <begin position="122"/>
        <end position="142"/>
    </location>
</feature>
<evidence type="ECO:0000313" key="3">
    <source>
        <dbReference type="Proteomes" id="UP000582837"/>
    </source>
</evidence>
<keyword evidence="1" id="KW-0472">Membrane</keyword>
<name>A0A841GZE7_9BACT</name>
<comment type="caution">
    <text evidence="2">The sequence shown here is derived from an EMBL/GenBank/DDBJ whole genome shotgun (WGS) entry which is preliminary data.</text>
</comment>
<proteinExistence type="predicted"/>
<evidence type="ECO:0000313" key="2">
    <source>
        <dbReference type="EMBL" id="MBB6071140.1"/>
    </source>
</evidence>
<gene>
    <name evidence="2" type="ORF">HNQ61_002764</name>
</gene>